<dbReference type="Proteomes" id="UP000264719">
    <property type="component" value="Unassembled WGS sequence"/>
</dbReference>
<protein>
    <submittedName>
        <fullName evidence="2">Uncharacterized protein</fullName>
    </submittedName>
</protein>
<feature type="region of interest" description="Disordered" evidence="1">
    <location>
        <begin position="58"/>
        <end position="121"/>
    </location>
</feature>
<feature type="compositionally biased region" description="Low complexity" evidence="1">
    <location>
        <begin position="58"/>
        <end position="72"/>
    </location>
</feature>
<organism evidence="2 3">
    <name type="scientific">Roseovarius nubinhibens</name>
    <dbReference type="NCBI Taxonomy" id="314263"/>
    <lineage>
        <taxon>Bacteria</taxon>
        <taxon>Pseudomonadati</taxon>
        <taxon>Pseudomonadota</taxon>
        <taxon>Alphaproteobacteria</taxon>
        <taxon>Rhodobacterales</taxon>
        <taxon>Roseobacteraceae</taxon>
        <taxon>Roseovarius</taxon>
    </lineage>
</organism>
<reference evidence="2 3" key="1">
    <citation type="journal article" date="2018" name="Nat. Biotechnol.">
        <title>A standardized bacterial taxonomy based on genome phylogeny substantially revises the tree of life.</title>
        <authorList>
            <person name="Parks D.H."/>
            <person name="Chuvochina M."/>
            <person name="Waite D.W."/>
            <person name="Rinke C."/>
            <person name="Skarshewski A."/>
            <person name="Chaumeil P.A."/>
            <person name="Hugenholtz P."/>
        </authorList>
    </citation>
    <scope>NUCLEOTIDE SEQUENCE [LARGE SCALE GENOMIC DNA]</scope>
    <source>
        <strain evidence="2">UBA9169</strain>
    </source>
</reference>
<gene>
    <name evidence="2" type="ORF">DCS45_00655</name>
</gene>
<feature type="compositionally biased region" description="Acidic residues" evidence="1">
    <location>
        <begin position="85"/>
        <end position="106"/>
    </location>
</feature>
<name>A0A348W758_9RHOB</name>
<dbReference type="EMBL" id="DMVW01000012">
    <property type="protein sequence ID" value="HAR50370.1"/>
    <property type="molecule type" value="Genomic_DNA"/>
</dbReference>
<evidence type="ECO:0000256" key="1">
    <source>
        <dbReference type="SAM" id="MobiDB-lite"/>
    </source>
</evidence>
<dbReference type="AlphaFoldDB" id="A0A348W758"/>
<dbReference type="RefSeq" id="WP_339853375.1">
    <property type="nucleotide sequence ID" value="NZ_CAXAXR010000005.1"/>
</dbReference>
<sequence length="121" mass="12665">MYLKLKIQQMTKIGMLHSGVPYRFDMKEKKQAEVAKSLLERKVAVEVSQEELEEMAKAAAAAEDAAEPVSNVAGGGEEVGASVDGADDDAGAEDEENLAAEDGGDTADDKPAKKAVKGAAK</sequence>
<proteinExistence type="predicted"/>
<accession>A0A348W758</accession>
<comment type="caution">
    <text evidence="2">The sequence shown here is derived from an EMBL/GenBank/DDBJ whole genome shotgun (WGS) entry which is preliminary data.</text>
</comment>
<evidence type="ECO:0000313" key="2">
    <source>
        <dbReference type="EMBL" id="HAR50370.1"/>
    </source>
</evidence>
<evidence type="ECO:0000313" key="3">
    <source>
        <dbReference type="Proteomes" id="UP000264719"/>
    </source>
</evidence>